<evidence type="ECO:0000313" key="4">
    <source>
        <dbReference type="Proteomes" id="UP000282926"/>
    </source>
</evidence>
<dbReference type="PANTHER" id="PTHR30143:SF0">
    <property type="entry name" value="2-KETO-4-PENTENOATE HYDRATASE"/>
    <property type="match status" value="1"/>
</dbReference>
<dbReference type="RefSeq" id="WP_127780523.1">
    <property type="nucleotide sequence ID" value="NZ_SADD01000007.1"/>
</dbReference>
<accession>A0ABY0CS55</accession>
<comment type="caution">
    <text evidence="3">The sequence shown here is derived from an EMBL/GenBank/DDBJ whole genome shotgun (WGS) entry which is preliminary data.</text>
</comment>
<keyword evidence="4" id="KW-1185">Reference proteome</keyword>
<dbReference type="Proteomes" id="UP000282926">
    <property type="component" value="Unassembled WGS sequence"/>
</dbReference>
<dbReference type="SUPFAM" id="SSF56529">
    <property type="entry name" value="FAH"/>
    <property type="match status" value="1"/>
</dbReference>
<dbReference type="Pfam" id="PF01557">
    <property type="entry name" value="FAA_hydrolase"/>
    <property type="match status" value="1"/>
</dbReference>
<protein>
    <submittedName>
        <fullName evidence="3">4-oxalocrotonate decarboxylase</fullName>
    </submittedName>
</protein>
<evidence type="ECO:0000259" key="2">
    <source>
        <dbReference type="Pfam" id="PF01557"/>
    </source>
</evidence>
<proteinExistence type="predicted"/>
<dbReference type="PANTHER" id="PTHR30143">
    <property type="entry name" value="ACID HYDRATASE"/>
    <property type="match status" value="1"/>
</dbReference>
<dbReference type="InterPro" id="IPR050772">
    <property type="entry name" value="Hydratase-Decarb/MhpD_sf"/>
</dbReference>
<gene>
    <name evidence="3" type="ORF">EA187_12930</name>
</gene>
<reference evidence="3 4" key="1">
    <citation type="submission" date="2019-01" db="EMBL/GenBank/DDBJ databases">
        <title>Lujinxingia litoralis gen. nov., sp. nov. and Lujinxingia sediminis gen. nov., sp. nov., new members in the order Bradymonadales, isolated from coastal sediment.</title>
        <authorList>
            <person name="Li C.-M."/>
        </authorList>
    </citation>
    <scope>NUCLEOTIDE SEQUENCE [LARGE SCALE GENOMIC DNA]</scope>
    <source>
        <strain evidence="3 4">SEH01</strain>
    </source>
</reference>
<organism evidence="3 4">
    <name type="scientific">Lujinxingia sediminis</name>
    <dbReference type="NCBI Taxonomy" id="2480984"/>
    <lineage>
        <taxon>Bacteria</taxon>
        <taxon>Deltaproteobacteria</taxon>
        <taxon>Bradymonadales</taxon>
        <taxon>Lujinxingiaceae</taxon>
        <taxon>Lujinxingia</taxon>
    </lineage>
</organism>
<dbReference type="EMBL" id="SADD01000007">
    <property type="protein sequence ID" value="RVU43113.1"/>
    <property type="molecule type" value="Genomic_DNA"/>
</dbReference>
<keyword evidence="1" id="KW-0456">Lyase</keyword>
<evidence type="ECO:0000313" key="3">
    <source>
        <dbReference type="EMBL" id="RVU43113.1"/>
    </source>
</evidence>
<feature type="domain" description="Fumarylacetoacetase-like C-terminal" evidence="2">
    <location>
        <begin position="78"/>
        <end position="259"/>
    </location>
</feature>
<evidence type="ECO:0000256" key="1">
    <source>
        <dbReference type="ARBA" id="ARBA00023239"/>
    </source>
</evidence>
<dbReference type="InterPro" id="IPR036663">
    <property type="entry name" value="Fumarylacetoacetase_C_sf"/>
</dbReference>
<dbReference type="InterPro" id="IPR011234">
    <property type="entry name" value="Fumarylacetoacetase-like_C"/>
</dbReference>
<sequence length="262" mass="27609">MALSEETIEALAAKVDEAARTTTPLTMLTAELPELTLEEAYTIQRASMARRFERGETPVGMKMGLTSRAKMEQMGVHEPIYGHLTSSMTLSDGAMIAHGDYCHPRVEPEIAFVMGEDISGTPTPQEALRAVSGVCGALEIIDSRYKDFKFTLIDVVADNASSTGYVLGTKLAHPATLELGNLGMVMSVNGQVVETGSSAAILEHPARSLAALIKMLNARGEGLKKGQVVLAGGATKAVALKPGDQVTLEVEGLGRVELGVAG</sequence>
<dbReference type="Gene3D" id="3.90.850.10">
    <property type="entry name" value="Fumarylacetoacetase-like, C-terminal domain"/>
    <property type="match status" value="1"/>
</dbReference>
<name>A0ABY0CS55_9DELT</name>